<gene>
    <name evidence="4" type="ORF">KUTeg_021469</name>
</gene>
<feature type="transmembrane region" description="Helical" evidence="2">
    <location>
        <begin position="321"/>
        <end position="339"/>
    </location>
</feature>
<keyword evidence="2" id="KW-0472">Membrane</keyword>
<organism evidence="4 5">
    <name type="scientific">Tegillarca granosa</name>
    <name type="common">Malaysian cockle</name>
    <name type="synonym">Anadara granosa</name>
    <dbReference type="NCBI Taxonomy" id="220873"/>
    <lineage>
        <taxon>Eukaryota</taxon>
        <taxon>Metazoa</taxon>
        <taxon>Spiralia</taxon>
        <taxon>Lophotrochozoa</taxon>
        <taxon>Mollusca</taxon>
        <taxon>Bivalvia</taxon>
        <taxon>Autobranchia</taxon>
        <taxon>Pteriomorphia</taxon>
        <taxon>Arcoida</taxon>
        <taxon>Arcoidea</taxon>
        <taxon>Arcidae</taxon>
        <taxon>Tegillarca</taxon>
    </lineage>
</organism>
<feature type="transmembrane region" description="Helical" evidence="2">
    <location>
        <begin position="377"/>
        <end position="400"/>
    </location>
</feature>
<feature type="transmembrane region" description="Helical" evidence="2">
    <location>
        <begin position="286"/>
        <end position="309"/>
    </location>
</feature>
<feature type="transmembrane region" description="Helical" evidence="2">
    <location>
        <begin position="74"/>
        <end position="100"/>
    </location>
</feature>
<feature type="transmembrane region" description="Helical" evidence="2">
    <location>
        <begin position="239"/>
        <end position="258"/>
    </location>
</feature>
<feature type="transmembrane region" description="Helical" evidence="2">
    <location>
        <begin position="120"/>
        <end position="143"/>
    </location>
</feature>
<keyword evidence="2" id="KW-0812">Transmembrane</keyword>
<dbReference type="Proteomes" id="UP001217089">
    <property type="component" value="Unassembled WGS sequence"/>
</dbReference>
<feature type="non-terminal residue" evidence="4">
    <location>
        <position position="478"/>
    </location>
</feature>
<proteinExistence type="predicted"/>
<evidence type="ECO:0000256" key="1">
    <source>
        <dbReference type="ARBA" id="ARBA00004141"/>
    </source>
</evidence>
<keyword evidence="5" id="KW-1185">Reference proteome</keyword>
<dbReference type="Gene3D" id="1.20.1250.20">
    <property type="entry name" value="MFS general substrate transporter like domains"/>
    <property type="match status" value="2"/>
</dbReference>
<feature type="transmembrane region" description="Helical" evidence="2">
    <location>
        <begin position="412"/>
        <end position="430"/>
    </location>
</feature>
<feature type="transmembrane region" description="Helical" evidence="2">
    <location>
        <begin position="150"/>
        <end position="169"/>
    </location>
</feature>
<evidence type="ECO:0000313" key="5">
    <source>
        <dbReference type="Proteomes" id="UP001217089"/>
    </source>
</evidence>
<dbReference type="PANTHER" id="PTHR11360">
    <property type="entry name" value="MONOCARBOXYLATE TRANSPORTER"/>
    <property type="match status" value="1"/>
</dbReference>
<dbReference type="EMBL" id="JARBDR010000919">
    <property type="protein sequence ID" value="KAJ8299950.1"/>
    <property type="molecule type" value="Genomic_DNA"/>
</dbReference>
<dbReference type="SUPFAM" id="SSF103473">
    <property type="entry name" value="MFS general substrate transporter"/>
    <property type="match status" value="1"/>
</dbReference>
<feature type="transmembrane region" description="Helical" evidence="2">
    <location>
        <begin position="211"/>
        <end position="233"/>
    </location>
</feature>
<evidence type="ECO:0000259" key="3">
    <source>
        <dbReference type="PROSITE" id="PS50850"/>
    </source>
</evidence>
<feature type="domain" description="Major facilitator superfamily (MFS) profile" evidence="3">
    <location>
        <begin position="284"/>
        <end position="478"/>
    </location>
</feature>
<name>A0ABQ9E8W6_TEGGR</name>
<accession>A0ABQ9E8W6</accession>
<dbReference type="InterPro" id="IPR036259">
    <property type="entry name" value="MFS_trans_sf"/>
</dbReference>
<comment type="subcellular location">
    <subcellularLocation>
        <location evidence="1">Membrane</location>
        <topology evidence="1">Multi-pass membrane protein</topology>
    </subcellularLocation>
</comment>
<feature type="transmembrane region" description="Helical" evidence="2">
    <location>
        <begin position="175"/>
        <end position="199"/>
    </location>
</feature>
<keyword evidence="2" id="KW-1133">Transmembrane helix</keyword>
<dbReference type="InterPro" id="IPR020846">
    <property type="entry name" value="MFS_dom"/>
</dbReference>
<comment type="caution">
    <text evidence="4">The sequence shown here is derived from an EMBL/GenBank/DDBJ whole genome shotgun (WGS) entry which is preliminary data.</text>
</comment>
<dbReference type="PANTHER" id="PTHR11360:SF251">
    <property type="entry name" value="MAJOR FACILITATOR SUPERFAMILY (MFS) PROFILE DOMAIN-CONTAINING PROTEIN"/>
    <property type="match status" value="1"/>
</dbReference>
<evidence type="ECO:0000313" key="4">
    <source>
        <dbReference type="EMBL" id="KAJ8299950.1"/>
    </source>
</evidence>
<reference evidence="4 5" key="1">
    <citation type="submission" date="2022-12" db="EMBL/GenBank/DDBJ databases">
        <title>Chromosome-level genome of Tegillarca granosa.</title>
        <authorList>
            <person name="Kim J."/>
        </authorList>
    </citation>
    <scope>NUCLEOTIDE SEQUENCE [LARGE SCALE GENOMIC DNA]</scope>
    <source>
        <strain evidence="4">Teg-2019</strain>
        <tissue evidence="4">Adductor muscle</tissue>
    </source>
</reference>
<feature type="transmembrane region" description="Helical" evidence="2">
    <location>
        <begin position="351"/>
        <end position="371"/>
    </location>
</feature>
<dbReference type="InterPro" id="IPR011701">
    <property type="entry name" value="MFS"/>
</dbReference>
<protein>
    <recommendedName>
        <fullName evidence="3">Major facilitator superfamily (MFS) profile domain-containing protein</fullName>
    </recommendedName>
</protein>
<feature type="transmembrane region" description="Helical" evidence="2">
    <location>
        <begin position="442"/>
        <end position="461"/>
    </location>
</feature>
<dbReference type="InterPro" id="IPR050327">
    <property type="entry name" value="Proton-linked_MCT"/>
</dbReference>
<evidence type="ECO:0000256" key="2">
    <source>
        <dbReference type="SAM" id="Phobius"/>
    </source>
</evidence>
<sequence>MNSFEPRTKTKANKEKYKYPYFISNFQYTCENAKKGNDKCIPTQPHGEDYEENLSEKDLYSGSKSSTIEPDRGWGWFVCFSSMFINGVVFGIINSFGIIYDRILEDYQTKVPDAAFKTCKYAWIGSVNIGMTFSMSMAVSVLVDKIGVRLVVIFGAILGSCGLIISGFLDKIELLYLTFGGILGIGMAFLYSPSLSILAQYFKRYIGLSNGLVSFGSSIFSIIMSLILPLTISNIGIKYTFVTLGILFFFLIFTAIAFKPTTAEDNEEQMFTKQRLCKMRIWQNKLYVKWVLLLGFFTLSYFVPIVHIVKHTTDVFPNRNGDLLITVMQITSGISRLVSGRVSDIPAINRIRMQQTAVFVFGVATACIPFIETFEILMVLFGIIGVCDGMVVLLVGPIVFDIVGHEDSSQAIGWAFTIISLPMLLGPPAAGICYDNFGNYKAAFHGAGSIIIVSALLMFFIPKLEKRQQITPETQKED</sequence>
<dbReference type="Pfam" id="PF07690">
    <property type="entry name" value="MFS_1"/>
    <property type="match status" value="1"/>
</dbReference>
<dbReference type="PROSITE" id="PS50850">
    <property type="entry name" value="MFS"/>
    <property type="match status" value="1"/>
</dbReference>